<keyword evidence="5" id="KW-0046">Antibiotic resistance</keyword>
<dbReference type="OrthoDB" id="9804819at2"/>
<dbReference type="Proteomes" id="UP000061839">
    <property type="component" value="Chromosome"/>
</dbReference>
<name>A0A0D4BZC0_9MICC</name>
<keyword evidence="4 7" id="KW-0067">ATP-binding</keyword>
<evidence type="ECO:0000313" key="7">
    <source>
        <dbReference type="EMBL" id="AJT41787.1"/>
    </source>
</evidence>
<dbReference type="EMBL" id="CP011005">
    <property type="protein sequence ID" value="AJT41787.1"/>
    <property type="molecule type" value="Genomic_DNA"/>
</dbReference>
<keyword evidence="8" id="KW-1185">Reference proteome</keyword>
<evidence type="ECO:0000256" key="4">
    <source>
        <dbReference type="ARBA" id="ARBA00022840"/>
    </source>
</evidence>
<dbReference type="Gene3D" id="3.40.50.300">
    <property type="entry name" value="P-loop containing nucleotide triphosphate hydrolases"/>
    <property type="match status" value="1"/>
</dbReference>
<proteinExistence type="predicted"/>
<comment type="subcellular location">
    <subcellularLocation>
        <location evidence="1">Cell membrane</location>
        <topology evidence="1">Peripheral membrane protein</topology>
    </subcellularLocation>
</comment>
<dbReference type="PANTHER" id="PTHR42711:SF17">
    <property type="entry name" value="ABC TRANSPORTER ATP-BINDING PROTEIN"/>
    <property type="match status" value="1"/>
</dbReference>
<dbReference type="InterPro" id="IPR050763">
    <property type="entry name" value="ABC_transporter_ATP-binding"/>
</dbReference>
<dbReference type="RefSeq" id="WP_045075388.1">
    <property type="nucleotide sequence ID" value="NZ_CP011005.1"/>
</dbReference>
<dbReference type="Pfam" id="PF00005">
    <property type="entry name" value="ABC_tran"/>
    <property type="match status" value="1"/>
</dbReference>
<gene>
    <name evidence="7" type="ORF">UM93_10125</name>
</gene>
<evidence type="ECO:0000256" key="1">
    <source>
        <dbReference type="ARBA" id="ARBA00004202"/>
    </source>
</evidence>
<organism evidence="7 8">
    <name type="scientific">Psychromicrobium lacuslunae</name>
    <dbReference type="NCBI Taxonomy" id="1618207"/>
    <lineage>
        <taxon>Bacteria</taxon>
        <taxon>Bacillati</taxon>
        <taxon>Actinomycetota</taxon>
        <taxon>Actinomycetes</taxon>
        <taxon>Micrococcales</taxon>
        <taxon>Micrococcaceae</taxon>
        <taxon>Psychromicrobium</taxon>
    </lineage>
</organism>
<dbReference type="SUPFAM" id="SSF52540">
    <property type="entry name" value="P-loop containing nucleoside triphosphate hydrolases"/>
    <property type="match status" value="1"/>
</dbReference>
<evidence type="ECO:0000256" key="2">
    <source>
        <dbReference type="ARBA" id="ARBA00022448"/>
    </source>
</evidence>
<dbReference type="InterPro" id="IPR017871">
    <property type="entry name" value="ABC_transporter-like_CS"/>
</dbReference>
<keyword evidence="3" id="KW-0547">Nucleotide-binding</keyword>
<sequence>MNHQSTVRWQGVTKTYPNKVALADFSLELGTGVHCLLGANGAGKSTALNILCGIRAASSGKVSVLGEQVRRAGPQAKLIGCVPQSLSFPPTLRVAEVVRFIAVHYPKPLDFATVAEKLELTSLRNTQCGSLSGGQRRRLGIAVALLSNAPVLILDEPLASLDIDGRAAVRQILLEQKELSRCVIMASHDYAEIEATADTVTLLKGGRTLLSGATEAIRDTLNTHYLSFYSAVELPAELSRLGTVEKLGEQKYRLITSEPDQASRLIVGTLTEPRLQISKASLEDAVKVLLEEGQE</sequence>
<dbReference type="PROSITE" id="PS00211">
    <property type="entry name" value="ABC_TRANSPORTER_1"/>
    <property type="match status" value="1"/>
</dbReference>
<dbReference type="GO" id="GO:0005524">
    <property type="term" value="F:ATP binding"/>
    <property type="evidence" value="ECO:0007669"/>
    <property type="project" value="UniProtKB-KW"/>
</dbReference>
<dbReference type="InterPro" id="IPR027417">
    <property type="entry name" value="P-loop_NTPase"/>
</dbReference>
<evidence type="ECO:0000256" key="5">
    <source>
        <dbReference type="ARBA" id="ARBA00023251"/>
    </source>
</evidence>
<dbReference type="PATRIC" id="fig|1618207.4.peg.2057"/>
<evidence type="ECO:0000259" key="6">
    <source>
        <dbReference type="PROSITE" id="PS50893"/>
    </source>
</evidence>
<dbReference type="InterPro" id="IPR003593">
    <property type="entry name" value="AAA+_ATPase"/>
</dbReference>
<accession>A0A0D4BZC0</accession>
<dbReference type="PANTHER" id="PTHR42711">
    <property type="entry name" value="ABC TRANSPORTER ATP-BINDING PROTEIN"/>
    <property type="match status" value="1"/>
</dbReference>
<dbReference type="PROSITE" id="PS50893">
    <property type="entry name" value="ABC_TRANSPORTER_2"/>
    <property type="match status" value="1"/>
</dbReference>
<feature type="domain" description="ABC transporter" evidence="6">
    <location>
        <begin position="7"/>
        <end position="230"/>
    </location>
</feature>
<dbReference type="KEGG" id="ari:UM93_10125"/>
<keyword evidence="2" id="KW-0813">Transport</keyword>
<dbReference type="STRING" id="1618207.UM93_10125"/>
<dbReference type="GO" id="GO:0005886">
    <property type="term" value="C:plasma membrane"/>
    <property type="evidence" value="ECO:0007669"/>
    <property type="project" value="UniProtKB-SubCell"/>
</dbReference>
<dbReference type="SMART" id="SM00382">
    <property type="entry name" value="AAA"/>
    <property type="match status" value="1"/>
</dbReference>
<reference evidence="7 8" key="1">
    <citation type="journal article" date="2015" name="Genome Announc.">
        <title>Complete Genome Sequencing of Protease-Producing Novel Arthrobacter sp. Strain IHBB 11108 Using PacBio Single-Molecule Real-Time Sequencing Technology.</title>
        <authorList>
            <person name="Kiran S."/>
            <person name="Swarnkar M.K."/>
            <person name="Pal M."/>
            <person name="Thakur R."/>
            <person name="Tewari R."/>
            <person name="Singh A.K."/>
            <person name="Gulati A."/>
        </authorList>
    </citation>
    <scope>NUCLEOTIDE SEQUENCE [LARGE SCALE GENOMIC DNA]</scope>
    <source>
        <strain evidence="7 8">IHBB 11108</strain>
    </source>
</reference>
<evidence type="ECO:0000256" key="3">
    <source>
        <dbReference type="ARBA" id="ARBA00022741"/>
    </source>
</evidence>
<dbReference type="InterPro" id="IPR003439">
    <property type="entry name" value="ABC_transporter-like_ATP-bd"/>
</dbReference>
<dbReference type="HOGENOM" id="CLU_000604_1_2_11"/>
<dbReference type="AlphaFoldDB" id="A0A0D4BZC0"/>
<evidence type="ECO:0000313" key="8">
    <source>
        <dbReference type="Proteomes" id="UP000061839"/>
    </source>
</evidence>
<protein>
    <submittedName>
        <fullName evidence="7">ABC transporter ATP-binding protein</fullName>
    </submittedName>
</protein>
<dbReference type="GO" id="GO:0046677">
    <property type="term" value="P:response to antibiotic"/>
    <property type="evidence" value="ECO:0007669"/>
    <property type="project" value="UniProtKB-KW"/>
</dbReference>
<dbReference type="GO" id="GO:0016887">
    <property type="term" value="F:ATP hydrolysis activity"/>
    <property type="evidence" value="ECO:0007669"/>
    <property type="project" value="InterPro"/>
</dbReference>